<protein>
    <submittedName>
        <fullName evidence="1">Uncharacterized protein</fullName>
    </submittedName>
</protein>
<reference evidence="1 2" key="1">
    <citation type="submission" date="2019-03" db="EMBL/GenBank/DDBJ databases">
        <title>Genomic Encyclopedia of Type Strains, Phase IV (KMG-IV): sequencing the most valuable type-strain genomes for metagenomic binning, comparative biology and taxonomic classification.</title>
        <authorList>
            <person name="Goeker M."/>
        </authorList>
    </citation>
    <scope>NUCLEOTIDE SEQUENCE [LARGE SCALE GENOMIC DNA]</scope>
    <source>
        <strain evidence="1 2">DSM 101</strain>
    </source>
</reference>
<dbReference type="RefSeq" id="WP_131834535.1">
    <property type="nucleotide sequence ID" value="NZ_SMFY01000001.1"/>
</dbReference>
<evidence type="ECO:0000313" key="1">
    <source>
        <dbReference type="EMBL" id="TCK31308.1"/>
    </source>
</evidence>
<organism evidence="1 2">
    <name type="scientific">Ancylobacter aquaticus</name>
    <dbReference type="NCBI Taxonomy" id="100"/>
    <lineage>
        <taxon>Bacteria</taxon>
        <taxon>Pseudomonadati</taxon>
        <taxon>Pseudomonadota</taxon>
        <taxon>Alphaproteobacteria</taxon>
        <taxon>Hyphomicrobiales</taxon>
        <taxon>Xanthobacteraceae</taxon>
        <taxon>Ancylobacter</taxon>
    </lineage>
</organism>
<comment type="caution">
    <text evidence="1">The sequence shown here is derived from an EMBL/GenBank/DDBJ whole genome shotgun (WGS) entry which is preliminary data.</text>
</comment>
<accession>A0A4R1I8F3</accession>
<keyword evidence="2" id="KW-1185">Reference proteome</keyword>
<gene>
    <name evidence="1" type="ORF">EV667_1417</name>
</gene>
<sequence length="91" mass="9813">MMYLIFATAGEAQARSAAAWQALGSAPGDTLYLWAWQLHPTDGRAALLLPAMPGEAQIHLSQESYDGLLTPAERAARVETLPAEDWGVAEF</sequence>
<dbReference type="OrthoDB" id="9947545at2"/>
<evidence type="ECO:0000313" key="2">
    <source>
        <dbReference type="Proteomes" id="UP000295030"/>
    </source>
</evidence>
<dbReference type="Proteomes" id="UP000295030">
    <property type="component" value="Unassembled WGS sequence"/>
</dbReference>
<dbReference type="AlphaFoldDB" id="A0A4R1I8F3"/>
<dbReference type="EMBL" id="SMFY01000001">
    <property type="protein sequence ID" value="TCK31308.1"/>
    <property type="molecule type" value="Genomic_DNA"/>
</dbReference>
<proteinExistence type="predicted"/>
<name>A0A4R1I8F3_ANCAQ</name>